<evidence type="ECO:0000313" key="1">
    <source>
        <dbReference type="EMBL" id="KAJ4706032.1"/>
    </source>
</evidence>
<dbReference type="EMBL" id="CM051404">
    <property type="protein sequence ID" value="KAJ4706032.1"/>
    <property type="molecule type" value="Genomic_DNA"/>
</dbReference>
<protein>
    <submittedName>
        <fullName evidence="1">Zinc finger CCHC domain-containing protein</fullName>
    </submittedName>
</protein>
<organism evidence="1 2">
    <name type="scientific">Melia azedarach</name>
    <name type="common">Chinaberry tree</name>
    <dbReference type="NCBI Taxonomy" id="155640"/>
    <lineage>
        <taxon>Eukaryota</taxon>
        <taxon>Viridiplantae</taxon>
        <taxon>Streptophyta</taxon>
        <taxon>Embryophyta</taxon>
        <taxon>Tracheophyta</taxon>
        <taxon>Spermatophyta</taxon>
        <taxon>Magnoliopsida</taxon>
        <taxon>eudicotyledons</taxon>
        <taxon>Gunneridae</taxon>
        <taxon>Pentapetalae</taxon>
        <taxon>rosids</taxon>
        <taxon>malvids</taxon>
        <taxon>Sapindales</taxon>
        <taxon>Meliaceae</taxon>
        <taxon>Melia</taxon>
    </lineage>
</organism>
<proteinExistence type="predicted"/>
<dbReference type="Proteomes" id="UP001164539">
    <property type="component" value="Chromosome 11"/>
</dbReference>
<reference evidence="1 2" key="1">
    <citation type="journal article" date="2023" name="Science">
        <title>Complex scaffold remodeling in plant triterpene biosynthesis.</title>
        <authorList>
            <person name="De La Pena R."/>
            <person name="Hodgson H."/>
            <person name="Liu J.C."/>
            <person name="Stephenson M.J."/>
            <person name="Martin A.C."/>
            <person name="Owen C."/>
            <person name="Harkess A."/>
            <person name="Leebens-Mack J."/>
            <person name="Jimenez L.E."/>
            <person name="Osbourn A."/>
            <person name="Sattely E.S."/>
        </authorList>
    </citation>
    <scope>NUCLEOTIDE SEQUENCE [LARGE SCALE GENOMIC DNA]</scope>
    <source>
        <strain evidence="2">cv. JPN11</strain>
        <tissue evidence="1">Leaf</tissue>
    </source>
</reference>
<keyword evidence="2" id="KW-1185">Reference proteome</keyword>
<gene>
    <name evidence="1" type="ORF">OWV82_019737</name>
</gene>
<sequence length="269" mass="29957">MVSQRQRLARKQFKEAHPELFPKPEPTAPKDPSKKTKKKSMFKRKKAEAKEPRDRNKSIKRGFKKHPLRVPGMKPGESCFICKAKDHIAKHCPQKAEWEKNKICLLCRRRGHSLKNCPSKNDDTASTKLCYNCGETGHSLAQCPQPLQEGGTKFASCFICKEQGHLSKNCPQNSHGIYPKGGCCKICGGITHLARDCPNKSSRTAGQEDKKIEQKPTGKVTKFVSGDDLEDDFLTEEAHTGIKGSISDSKDANVKPKKKQGTKVVNFVG</sequence>
<accession>A0ACC1X518</accession>
<comment type="caution">
    <text evidence="1">The sequence shown here is derived from an EMBL/GenBank/DDBJ whole genome shotgun (WGS) entry which is preliminary data.</text>
</comment>
<evidence type="ECO:0000313" key="2">
    <source>
        <dbReference type="Proteomes" id="UP001164539"/>
    </source>
</evidence>
<name>A0ACC1X518_MELAZ</name>